<reference evidence="3 4" key="1">
    <citation type="submission" date="2021-08" db="EMBL/GenBank/DDBJ databases">
        <authorList>
            <person name="Ping M."/>
        </authorList>
    </citation>
    <scope>NUCLEOTIDE SEQUENCE [LARGE SCALE GENOMIC DNA]</scope>
    <source>
        <strain evidence="3 4">MG28</strain>
    </source>
</reference>
<keyword evidence="4" id="KW-1185">Reference proteome</keyword>
<protein>
    <submittedName>
        <fullName evidence="3">Uncharacterized protein</fullName>
    </submittedName>
</protein>
<sequence length="291" mass="31945">MNPELPLLIVRPDHVGSLVSSAFLALRPRDGLGPWIWGVLTSRTGRAFRVHLATGAIGRATTKSALLDLMIPIPPLAEAHAVEKRLLRIEAETHREEEEASETWWRTADLTRGEWSIALATPNPDALDVGIPLGDLCSEITRGRHVSLEEYRDQPGPDLMPLTDIAVLGGKPVRRWVLVEPRTVIAQSADVFVAAVGARPHAVLATETTVVDRNVFRLRLRDQGHGPAIVHYLNGQTGYGLRQVLLTGDFIPGMRKDNLARLPVPPEALDFTGSTEPLVPLDLQLERALWG</sequence>
<evidence type="ECO:0000313" key="4">
    <source>
        <dbReference type="Proteomes" id="UP000827138"/>
    </source>
</evidence>
<evidence type="ECO:0000313" key="3">
    <source>
        <dbReference type="EMBL" id="QYX80530.1"/>
    </source>
</evidence>
<gene>
    <name evidence="3" type="ORF">K1J60_32020</name>
</gene>
<evidence type="ECO:0000256" key="2">
    <source>
        <dbReference type="ARBA" id="ARBA00023125"/>
    </source>
</evidence>
<dbReference type="InterPro" id="IPR044946">
    <property type="entry name" value="Restrct_endonuc_typeI_TRD_sf"/>
</dbReference>
<organism evidence="3 4">
    <name type="scientific">Streptomyces akebiae</name>
    <dbReference type="NCBI Taxonomy" id="2865673"/>
    <lineage>
        <taxon>Bacteria</taxon>
        <taxon>Bacillati</taxon>
        <taxon>Actinomycetota</taxon>
        <taxon>Actinomycetes</taxon>
        <taxon>Kitasatosporales</taxon>
        <taxon>Streptomycetaceae</taxon>
        <taxon>Streptomyces</taxon>
    </lineage>
</organism>
<keyword evidence="2" id="KW-0238">DNA-binding</keyword>
<evidence type="ECO:0000256" key="1">
    <source>
        <dbReference type="ARBA" id="ARBA00022747"/>
    </source>
</evidence>
<name>A0ABX8XX81_9ACTN</name>
<dbReference type="Proteomes" id="UP000827138">
    <property type="component" value="Chromosome"/>
</dbReference>
<proteinExistence type="predicted"/>
<accession>A0ABX8XX81</accession>
<dbReference type="RefSeq" id="WP_220649241.1">
    <property type="nucleotide sequence ID" value="NZ_CP080647.1"/>
</dbReference>
<dbReference type="SUPFAM" id="SSF116734">
    <property type="entry name" value="DNA methylase specificity domain"/>
    <property type="match status" value="1"/>
</dbReference>
<dbReference type="Gene3D" id="3.90.220.20">
    <property type="entry name" value="DNA methylase specificity domains"/>
    <property type="match status" value="2"/>
</dbReference>
<keyword evidence="1" id="KW-0680">Restriction system</keyword>
<dbReference type="EMBL" id="CP080647">
    <property type="protein sequence ID" value="QYX80530.1"/>
    <property type="molecule type" value="Genomic_DNA"/>
</dbReference>